<gene>
    <name evidence="2" type="ORF">Adt_27062</name>
</gene>
<proteinExistence type="predicted"/>
<feature type="region of interest" description="Disordered" evidence="1">
    <location>
        <begin position="1"/>
        <end position="53"/>
    </location>
</feature>
<evidence type="ECO:0000313" key="3">
    <source>
        <dbReference type="Proteomes" id="UP001604336"/>
    </source>
</evidence>
<sequence length="117" mass="12895">MDGENKSGPSTLLFEDGEEMDKGNDDEDAHPPSHPRPSSNRPSSSTSNFSFTEDHYNVLNGRINSLTTTVEGLQHTVENPQQSVDNMTLLLQQVLTSHQALHSRLDTVFSPPPPPEN</sequence>
<feature type="compositionally biased region" description="Acidic residues" evidence="1">
    <location>
        <begin position="15"/>
        <end position="28"/>
    </location>
</feature>
<protein>
    <submittedName>
        <fullName evidence="2">Uncharacterized protein</fullName>
    </submittedName>
</protein>
<keyword evidence="3" id="KW-1185">Reference proteome</keyword>
<organism evidence="2 3">
    <name type="scientific">Abeliophyllum distichum</name>
    <dbReference type="NCBI Taxonomy" id="126358"/>
    <lineage>
        <taxon>Eukaryota</taxon>
        <taxon>Viridiplantae</taxon>
        <taxon>Streptophyta</taxon>
        <taxon>Embryophyta</taxon>
        <taxon>Tracheophyta</taxon>
        <taxon>Spermatophyta</taxon>
        <taxon>Magnoliopsida</taxon>
        <taxon>eudicotyledons</taxon>
        <taxon>Gunneridae</taxon>
        <taxon>Pentapetalae</taxon>
        <taxon>asterids</taxon>
        <taxon>lamiids</taxon>
        <taxon>Lamiales</taxon>
        <taxon>Oleaceae</taxon>
        <taxon>Forsythieae</taxon>
        <taxon>Abeliophyllum</taxon>
    </lineage>
</organism>
<name>A0ABD1RSN2_9LAMI</name>
<evidence type="ECO:0000313" key="2">
    <source>
        <dbReference type="EMBL" id="KAL2491434.1"/>
    </source>
</evidence>
<comment type="caution">
    <text evidence="2">The sequence shown here is derived from an EMBL/GenBank/DDBJ whole genome shotgun (WGS) entry which is preliminary data.</text>
</comment>
<dbReference type="Proteomes" id="UP001604336">
    <property type="component" value="Unassembled WGS sequence"/>
</dbReference>
<reference evidence="3" key="1">
    <citation type="submission" date="2024-07" db="EMBL/GenBank/DDBJ databases">
        <title>Two chromosome-level genome assemblies of Korean endemic species Abeliophyllum distichum and Forsythia ovata (Oleaceae).</title>
        <authorList>
            <person name="Jang H."/>
        </authorList>
    </citation>
    <scope>NUCLEOTIDE SEQUENCE [LARGE SCALE GENOMIC DNA]</scope>
</reference>
<dbReference type="AlphaFoldDB" id="A0ABD1RSN2"/>
<evidence type="ECO:0000256" key="1">
    <source>
        <dbReference type="SAM" id="MobiDB-lite"/>
    </source>
</evidence>
<feature type="compositionally biased region" description="Low complexity" evidence="1">
    <location>
        <begin position="36"/>
        <end position="51"/>
    </location>
</feature>
<dbReference type="EMBL" id="JBFOLK010000008">
    <property type="protein sequence ID" value="KAL2491434.1"/>
    <property type="molecule type" value="Genomic_DNA"/>
</dbReference>
<accession>A0ABD1RSN2</accession>